<comment type="similarity">
    <text evidence="1">Belongs to the glycosyl hydrolase 30 family.</text>
</comment>
<dbReference type="Proteomes" id="UP001437256">
    <property type="component" value="Unassembled WGS sequence"/>
</dbReference>
<dbReference type="SUPFAM" id="SSF51445">
    <property type="entry name" value="(Trans)glycosidases"/>
    <property type="match status" value="1"/>
</dbReference>
<keyword evidence="3" id="KW-0378">Hydrolase</keyword>
<evidence type="ECO:0000256" key="2">
    <source>
        <dbReference type="ARBA" id="ARBA00022729"/>
    </source>
</evidence>
<evidence type="ECO:0000313" key="7">
    <source>
        <dbReference type="EMBL" id="KAL0061346.1"/>
    </source>
</evidence>
<feature type="domain" description="Glycosyl hydrolase family 59 catalytic" evidence="5">
    <location>
        <begin position="2"/>
        <end position="297"/>
    </location>
</feature>
<evidence type="ECO:0000259" key="6">
    <source>
        <dbReference type="Pfam" id="PF17189"/>
    </source>
</evidence>
<gene>
    <name evidence="7" type="ORF">AAF712_011863</name>
</gene>
<sequence length="411" mass="43297">MDGFGFSEAFGHAKDIQNWASTTQKQALDLLFSTSTGAGMTILRNRIGSGGTGDSILPTSPGSPSGTPKYVWDRDDTGQVWFSKQAIAYGVNTIYADAWSAPGFMKTNGQEINGGWLCGVTGHTCSSGDWKQAYANMLVQYVKYYQQEGINVTHLGFLNEPDFVTTYSSMQSDGTMAASFIKVLAPTLANAGLSNVKIACCDAIGWSSTVNTYMPQLKAAGVESTLGVVTSHAYSGNPNSPLNTTLPIWQSEAADLNHPLNPNNWYSNGGPGEGMTWALQIYDSIVKAGASGYLYWEGAEPGNTNAALVLLEPGQTTPTASKRLWAFGQWSRFRPPWGPFKNPDGSSSVQVLNSGASAQSVTVAGVSVTSAKGWVSAQGTDLGSASVTVSGGQATGNVPAHSMFTFVLNGA</sequence>
<proteinExistence type="inferred from homology"/>
<evidence type="ECO:0000256" key="1">
    <source>
        <dbReference type="ARBA" id="ARBA00005382"/>
    </source>
</evidence>
<keyword evidence="2" id="KW-0732">Signal</keyword>
<dbReference type="InterPro" id="IPR013780">
    <property type="entry name" value="Glyco_hydro_b"/>
</dbReference>
<dbReference type="InterPro" id="IPR001139">
    <property type="entry name" value="Glyco_hydro_30"/>
</dbReference>
<dbReference type="EMBL" id="JBBXMP010000139">
    <property type="protein sequence ID" value="KAL0061346.1"/>
    <property type="molecule type" value="Genomic_DNA"/>
</dbReference>
<keyword evidence="8" id="KW-1185">Reference proteome</keyword>
<name>A0ABR2ZID7_9AGAR</name>
<feature type="domain" description="Glycosyl hydrolase family 30 beta sandwich" evidence="6">
    <location>
        <begin position="340"/>
        <end position="406"/>
    </location>
</feature>
<comment type="caution">
    <text evidence="7">The sequence shown here is derived from an EMBL/GenBank/DDBJ whole genome shotgun (WGS) entry which is preliminary data.</text>
</comment>
<dbReference type="InterPro" id="IPR033452">
    <property type="entry name" value="GH30_C"/>
</dbReference>
<dbReference type="Gene3D" id="2.60.40.1180">
    <property type="entry name" value="Golgi alpha-mannosidase II"/>
    <property type="match status" value="1"/>
</dbReference>
<evidence type="ECO:0000259" key="5">
    <source>
        <dbReference type="Pfam" id="PF02057"/>
    </source>
</evidence>
<evidence type="ECO:0000256" key="4">
    <source>
        <dbReference type="SAM" id="MobiDB-lite"/>
    </source>
</evidence>
<organism evidence="7 8">
    <name type="scientific">Marasmius tenuissimus</name>
    <dbReference type="NCBI Taxonomy" id="585030"/>
    <lineage>
        <taxon>Eukaryota</taxon>
        <taxon>Fungi</taxon>
        <taxon>Dikarya</taxon>
        <taxon>Basidiomycota</taxon>
        <taxon>Agaricomycotina</taxon>
        <taxon>Agaricomycetes</taxon>
        <taxon>Agaricomycetidae</taxon>
        <taxon>Agaricales</taxon>
        <taxon>Marasmiineae</taxon>
        <taxon>Marasmiaceae</taxon>
        <taxon>Marasmius</taxon>
    </lineage>
</organism>
<dbReference type="Pfam" id="PF17189">
    <property type="entry name" value="Glyco_hydro_30C"/>
    <property type="match status" value="1"/>
</dbReference>
<dbReference type="InterPro" id="IPR017853">
    <property type="entry name" value="GH"/>
</dbReference>
<dbReference type="Gene3D" id="3.20.20.80">
    <property type="entry name" value="Glycosidases"/>
    <property type="match status" value="1"/>
</dbReference>
<feature type="region of interest" description="Disordered" evidence="4">
    <location>
        <begin position="49"/>
        <end position="68"/>
    </location>
</feature>
<accession>A0ABR2ZID7</accession>
<evidence type="ECO:0000256" key="3">
    <source>
        <dbReference type="ARBA" id="ARBA00022801"/>
    </source>
</evidence>
<reference evidence="7 8" key="1">
    <citation type="submission" date="2024-05" db="EMBL/GenBank/DDBJ databases">
        <title>A draft genome resource for the thread blight pathogen Marasmius tenuissimus strain MS-2.</title>
        <authorList>
            <person name="Yulfo-Soto G.E."/>
            <person name="Baruah I.K."/>
            <person name="Amoako-Attah I."/>
            <person name="Bukari Y."/>
            <person name="Meinhardt L.W."/>
            <person name="Bailey B.A."/>
            <person name="Cohen S.P."/>
        </authorList>
    </citation>
    <scope>NUCLEOTIDE SEQUENCE [LARGE SCALE GENOMIC DNA]</scope>
    <source>
        <strain evidence="7 8">MS-2</strain>
    </source>
</reference>
<dbReference type="InterPro" id="IPR049161">
    <property type="entry name" value="GH59_cat"/>
</dbReference>
<protein>
    <submittedName>
        <fullName evidence="7">Uncharacterized protein</fullName>
    </submittedName>
</protein>
<dbReference type="Pfam" id="PF02057">
    <property type="entry name" value="Glyco_hydro_59"/>
    <property type="match status" value="1"/>
</dbReference>
<dbReference type="PANTHER" id="PTHR11069:SF23">
    <property type="entry name" value="LYSOSOMAL ACID GLUCOSYLCERAMIDASE"/>
    <property type="match status" value="1"/>
</dbReference>
<dbReference type="PANTHER" id="PTHR11069">
    <property type="entry name" value="GLUCOSYLCERAMIDASE"/>
    <property type="match status" value="1"/>
</dbReference>
<evidence type="ECO:0000313" key="8">
    <source>
        <dbReference type="Proteomes" id="UP001437256"/>
    </source>
</evidence>
<feature type="compositionally biased region" description="Low complexity" evidence="4">
    <location>
        <begin position="58"/>
        <end position="68"/>
    </location>
</feature>